<feature type="compositionally biased region" description="Basic and acidic residues" evidence="3">
    <location>
        <begin position="176"/>
        <end position="189"/>
    </location>
</feature>
<dbReference type="GO" id="GO:0051321">
    <property type="term" value="P:meiotic cell cycle"/>
    <property type="evidence" value="ECO:0007669"/>
    <property type="project" value="UniProtKB-UniRule"/>
</dbReference>
<gene>
    <name evidence="6" type="ORF">BDZ94DRAFT_1250988</name>
</gene>
<dbReference type="InterPro" id="IPR005365">
    <property type="entry name" value="Npr3"/>
</dbReference>
<evidence type="ECO:0000256" key="4">
    <source>
        <dbReference type="SAM" id="SignalP"/>
    </source>
</evidence>
<feature type="compositionally biased region" description="Polar residues" evidence="3">
    <location>
        <begin position="91"/>
        <end position="106"/>
    </location>
</feature>
<feature type="region of interest" description="Disordered" evidence="3">
    <location>
        <begin position="614"/>
        <end position="684"/>
    </location>
</feature>
<dbReference type="Pfam" id="PF24064">
    <property type="entry name" value="HTH_NPRL3"/>
    <property type="match status" value="1"/>
</dbReference>
<dbReference type="EMBL" id="MU150241">
    <property type="protein sequence ID" value="KAF9466471.1"/>
    <property type="molecule type" value="Genomic_DNA"/>
</dbReference>
<dbReference type="GO" id="GO:0005774">
    <property type="term" value="C:vacuolar membrane"/>
    <property type="evidence" value="ECO:0007669"/>
    <property type="project" value="UniProtKB-SubCell"/>
</dbReference>
<name>A0A9P5YEP7_9AGAR</name>
<dbReference type="GO" id="GO:0034198">
    <property type="term" value="P:cellular response to amino acid starvation"/>
    <property type="evidence" value="ECO:0007669"/>
    <property type="project" value="TreeGrafter"/>
</dbReference>
<protein>
    <recommendedName>
        <fullName evidence="2">Nitrogen permease regulator 3</fullName>
    </recommendedName>
    <alternativeName>
        <fullName evidence="2">Required for meiotic nuclear division protein 11</fullName>
    </alternativeName>
</protein>
<comment type="function">
    <text evidence="2">Mediates inactivation of the TORC1 complex in response to amino acid starvation. Required for meiotic nuclear division.</text>
</comment>
<keyword evidence="7" id="KW-1185">Reference proteome</keyword>
<dbReference type="GO" id="GO:1990130">
    <property type="term" value="C:GATOR1 complex"/>
    <property type="evidence" value="ECO:0007669"/>
    <property type="project" value="TreeGrafter"/>
</dbReference>
<feature type="region of interest" description="Disordered" evidence="3">
    <location>
        <begin position="88"/>
        <end position="112"/>
    </location>
</feature>
<dbReference type="GO" id="GO:1904262">
    <property type="term" value="P:negative regulation of TORC1 signaling"/>
    <property type="evidence" value="ECO:0007669"/>
    <property type="project" value="TreeGrafter"/>
</dbReference>
<dbReference type="AlphaFoldDB" id="A0A9P5YEP7"/>
<evidence type="ECO:0000313" key="7">
    <source>
        <dbReference type="Proteomes" id="UP000807353"/>
    </source>
</evidence>
<evidence type="ECO:0000256" key="2">
    <source>
        <dbReference type="RuleBase" id="RU368069"/>
    </source>
</evidence>
<dbReference type="Pfam" id="PF03666">
    <property type="entry name" value="NPR3"/>
    <property type="match status" value="1"/>
</dbReference>
<sequence>MAETLLAILFVTTSAKGSSLVYRWPPSPQSSPRLSRARLTHETCCASQLDNPWRASHFSDATADTIPRIPKPASDADDDYQWQRPDAYRDQSLSPSGSNPASGRSSPTKEVRYGLDDPETLYEYDHLFGYSSEFLASLLCPQLSMCHQKFELLVDGLAFIGHPVCAEEDGEWRFKPEKSKMGSRGREARNGQSPHNEGRASASPDRHATPEKVQIKASWLHTFHFVMVLDIPDPSSSASGNVSRYFDIIYEQIAFTVTAVLFQEQVLCNFVEEECDRLGSLKDTCISKGEPFSSYVNQALEVSSIAPAMKALYEAIKSSYMAYITIHNLPLEIQLPPYLDVLLHSEAEPETDFINQTDDDESQIWGPEMSFGWRLPVLTPWKSLLLLDGHNGLDPHMNLKGGHVNPEDRTLVEGLIRFLETASVTLSLADMAGLLDWDLESQVIPTVRWLVQHRRAKIVDIVHAGLKTVFTLPPKFDRPLSELTAEFASEFSHPSIPPLPQILSTISTAISKQSDNHFFASVVQSKELIPMYHDVVLWMLKRDMLITLHLRVRVVATRQLKIRVRYERDQARARKAGGTTDWERSALRHELEVDDIDGYDPSSIPWLALSPKAARRHSRRQSNESLRSQISELVIKESEDEGGGDDGNYEKRTTDEDTSSGLDDPSSGWDTAEDFLGPTMISDPGRATPLQRRWLAAMSEGKAPLLAKRFQLINQYFDGKKTDDEILYRAGITRKQLREVLHHYDEYLQTFLHPS</sequence>
<evidence type="ECO:0000313" key="6">
    <source>
        <dbReference type="EMBL" id="KAF9466471.1"/>
    </source>
</evidence>
<feature type="region of interest" description="Disordered" evidence="3">
    <location>
        <begin position="176"/>
        <end position="210"/>
    </location>
</feature>
<dbReference type="GO" id="GO:0038202">
    <property type="term" value="P:TORC1 signaling"/>
    <property type="evidence" value="ECO:0007669"/>
    <property type="project" value="TreeGrafter"/>
</dbReference>
<feature type="domain" description="GATOR1 complex protein NPRL3 C-terminal HTH" evidence="5">
    <location>
        <begin position="688"/>
        <end position="748"/>
    </location>
</feature>
<keyword evidence="2" id="KW-0469">Meiosis</keyword>
<dbReference type="GO" id="GO:0010508">
    <property type="term" value="P:positive regulation of autophagy"/>
    <property type="evidence" value="ECO:0007669"/>
    <property type="project" value="TreeGrafter"/>
</dbReference>
<reference evidence="6" key="1">
    <citation type="submission" date="2020-11" db="EMBL/GenBank/DDBJ databases">
        <authorList>
            <consortium name="DOE Joint Genome Institute"/>
            <person name="Ahrendt S."/>
            <person name="Riley R."/>
            <person name="Andreopoulos W."/>
            <person name="Labutti K."/>
            <person name="Pangilinan J."/>
            <person name="Ruiz-Duenas F.J."/>
            <person name="Barrasa J.M."/>
            <person name="Sanchez-Garcia M."/>
            <person name="Camarero S."/>
            <person name="Miyauchi S."/>
            <person name="Serrano A."/>
            <person name="Linde D."/>
            <person name="Babiker R."/>
            <person name="Drula E."/>
            <person name="Ayuso-Fernandez I."/>
            <person name="Pacheco R."/>
            <person name="Padilla G."/>
            <person name="Ferreira P."/>
            <person name="Barriuso J."/>
            <person name="Kellner H."/>
            <person name="Castanera R."/>
            <person name="Alfaro M."/>
            <person name="Ramirez L."/>
            <person name="Pisabarro A.G."/>
            <person name="Kuo A."/>
            <person name="Tritt A."/>
            <person name="Lipzen A."/>
            <person name="He G."/>
            <person name="Yan M."/>
            <person name="Ng V."/>
            <person name="Cullen D."/>
            <person name="Martin F."/>
            <person name="Rosso M.-N."/>
            <person name="Henrissat B."/>
            <person name="Hibbett D."/>
            <person name="Martinez A.T."/>
            <person name="Grigoriev I.V."/>
        </authorList>
    </citation>
    <scope>NUCLEOTIDE SEQUENCE</scope>
    <source>
        <strain evidence="6">CBS 247.69</strain>
    </source>
</reference>
<evidence type="ECO:0000256" key="3">
    <source>
        <dbReference type="SAM" id="MobiDB-lite"/>
    </source>
</evidence>
<dbReference type="PANTHER" id="PTHR13153:SF5">
    <property type="entry name" value="GATOR COMPLEX PROTEIN NPRL3"/>
    <property type="match status" value="1"/>
</dbReference>
<accession>A0A9P5YEP7</accession>
<feature type="signal peptide" evidence="4">
    <location>
        <begin position="1"/>
        <end position="17"/>
    </location>
</feature>
<comment type="similarity">
    <text evidence="1 2">Belongs to the NPR3 family.</text>
</comment>
<comment type="caution">
    <text evidence="6">The sequence shown here is derived from an EMBL/GenBank/DDBJ whole genome shotgun (WGS) entry which is preliminary data.</text>
</comment>
<comment type="subcellular location">
    <subcellularLocation>
        <location evidence="2">Vacuole membrane</location>
        <topology evidence="2">Peripheral membrane protein</topology>
    </subcellularLocation>
</comment>
<evidence type="ECO:0000259" key="5">
    <source>
        <dbReference type="Pfam" id="PF24064"/>
    </source>
</evidence>
<dbReference type="Proteomes" id="UP000807353">
    <property type="component" value="Unassembled WGS sequence"/>
</dbReference>
<keyword evidence="2 4" id="KW-0732">Signal</keyword>
<evidence type="ECO:0000256" key="1">
    <source>
        <dbReference type="ARBA" id="ARBA00010546"/>
    </source>
</evidence>
<feature type="chain" id="PRO_5040284595" description="Nitrogen permease regulator 3" evidence="4">
    <location>
        <begin position="18"/>
        <end position="755"/>
    </location>
</feature>
<dbReference type="InterPro" id="IPR056603">
    <property type="entry name" value="HTH_NPRL3"/>
</dbReference>
<dbReference type="PANTHER" id="PTHR13153">
    <property type="entry name" value="CGTHBA PROTEIN -14 GENE PROTEIN"/>
    <property type="match status" value="1"/>
</dbReference>
<dbReference type="OrthoDB" id="18648at2759"/>
<proteinExistence type="inferred from homology"/>
<organism evidence="6 7">
    <name type="scientific">Collybia nuda</name>
    <dbReference type="NCBI Taxonomy" id="64659"/>
    <lineage>
        <taxon>Eukaryota</taxon>
        <taxon>Fungi</taxon>
        <taxon>Dikarya</taxon>
        <taxon>Basidiomycota</taxon>
        <taxon>Agaricomycotina</taxon>
        <taxon>Agaricomycetes</taxon>
        <taxon>Agaricomycetidae</taxon>
        <taxon>Agaricales</taxon>
        <taxon>Tricholomatineae</taxon>
        <taxon>Clitocybaceae</taxon>
        <taxon>Collybia</taxon>
    </lineage>
</organism>